<feature type="region of interest" description="Disordered" evidence="7">
    <location>
        <begin position="1"/>
        <end position="47"/>
    </location>
</feature>
<keyword evidence="4" id="KW-0747">Spliceosome</keyword>
<feature type="domain" description="CWF21" evidence="8">
    <location>
        <begin position="53"/>
        <end position="98"/>
    </location>
</feature>
<dbReference type="OrthoDB" id="10267305at2759"/>
<keyword evidence="5" id="KW-0508">mRNA splicing</keyword>
<dbReference type="Proteomes" id="UP000243876">
    <property type="component" value="Unassembled WGS sequence"/>
</dbReference>
<evidence type="ECO:0000256" key="2">
    <source>
        <dbReference type="ARBA" id="ARBA00005954"/>
    </source>
</evidence>
<dbReference type="Gene3D" id="6.10.140.420">
    <property type="match status" value="1"/>
</dbReference>
<dbReference type="SMART" id="SM01115">
    <property type="entry name" value="cwf21"/>
    <property type="match status" value="1"/>
</dbReference>
<accession>A0A0D6EKP5</accession>
<dbReference type="GO" id="GO:0006397">
    <property type="term" value="P:mRNA processing"/>
    <property type="evidence" value="ECO:0007669"/>
    <property type="project" value="UniProtKB-KW"/>
</dbReference>
<feature type="compositionally biased region" description="Basic and acidic residues" evidence="7">
    <location>
        <begin position="31"/>
        <end position="47"/>
    </location>
</feature>
<keyword evidence="3" id="KW-0507">mRNA processing</keyword>
<gene>
    <name evidence="9" type="primary">SPOSA6832_01780</name>
</gene>
<evidence type="ECO:0000256" key="5">
    <source>
        <dbReference type="ARBA" id="ARBA00023187"/>
    </source>
</evidence>
<dbReference type="InterPro" id="IPR013170">
    <property type="entry name" value="mRNA_splic_Cwf21_dom"/>
</dbReference>
<evidence type="ECO:0000256" key="4">
    <source>
        <dbReference type="ARBA" id="ARBA00022728"/>
    </source>
</evidence>
<evidence type="ECO:0000256" key="7">
    <source>
        <dbReference type="SAM" id="MobiDB-lite"/>
    </source>
</evidence>
<dbReference type="PANTHER" id="PTHR36562">
    <property type="entry name" value="SERINE/ARGININE REPETITIVE MATRIX 2"/>
    <property type="match status" value="1"/>
</dbReference>
<name>A0A0D6EKP5_SPOSA</name>
<proteinExistence type="inferred from homology"/>
<comment type="subcellular location">
    <subcellularLocation>
        <location evidence="1">Nucleus</location>
    </subcellularLocation>
</comment>
<feature type="compositionally biased region" description="Polar residues" evidence="7">
    <location>
        <begin position="11"/>
        <end position="24"/>
    </location>
</feature>
<dbReference type="PANTHER" id="PTHR36562:SF5">
    <property type="entry name" value="SERINE_ARGININE REPETITIVE MATRIX 2"/>
    <property type="match status" value="1"/>
</dbReference>
<reference evidence="10" key="1">
    <citation type="submission" date="2015-02" db="EMBL/GenBank/DDBJ databases">
        <authorList>
            <person name="Gon?alves P."/>
        </authorList>
    </citation>
    <scope>NUCLEOTIDE SEQUENCE [LARGE SCALE GENOMIC DNA]</scope>
</reference>
<feature type="compositionally biased region" description="Basic and acidic residues" evidence="7">
    <location>
        <begin position="155"/>
        <end position="231"/>
    </location>
</feature>
<dbReference type="GO" id="GO:0008380">
    <property type="term" value="P:RNA splicing"/>
    <property type="evidence" value="ECO:0007669"/>
    <property type="project" value="UniProtKB-KW"/>
</dbReference>
<dbReference type="AlphaFoldDB" id="A0A0D6EKP5"/>
<feature type="region of interest" description="Disordered" evidence="7">
    <location>
        <begin position="155"/>
        <end position="259"/>
    </location>
</feature>
<evidence type="ECO:0000259" key="8">
    <source>
        <dbReference type="SMART" id="SM01115"/>
    </source>
</evidence>
<dbReference type="InterPro" id="IPR051372">
    <property type="entry name" value="CWC21"/>
</dbReference>
<dbReference type="Pfam" id="PF08312">
    <property type="entry name" value="cwf21"/>
    <property type="match status" value="1"/>
</dbReference>
<dbReference type="EMBL" id="CENE01000005">
    <property type="protein sequence ID" value="CEQ40175.1"/>
    <property type="molecule type" value="Genomic_DNA"/>
</dbReference>
<evidence type="ECO:0000313" key="10">
    <source>
        <dbReference type="Proteomes" id="UP000243876"/>
    </source>
</evidence>
<organism evidence="9 10">
    <name type="scientific">Sporidiobolus salmonicolor</name>
    <name type="common">Yeast-like fungus</name>
    <name type="synonym">Sporobolomyces salmonicolor</name>
    <dbReference type="NCBI Taxonomy" id="5005"/>
    <lineage>
        <taxon>Eukaryota</taxon>
        <taxon>Fungi</taxon>
        <taxon>Dikarya</taxon>
        <taxon>Basidiomycota</taxon>
        <taxon>Pucciniomycotina</taxon>
        <taxon>Microbotryomycetes</taxon>
        <taxon>Sporidiobolales</taxon>
        <taxon>Sporidiobolaceae</taxon>
        <taxon>Sporobolomyces</taxon>
    </lineage>
</organism>
<evidence type="ECO:0000313" key="9">
    <source>
        <dbReference type="EMBL" id="CEQ40175.1"/>
    </source>
</evidence>
<comment type="similarity">
    <text evidence="2">Belongs to the CWC21 family.</text>
</comment>
<keyword evidence="6" id="KW-0539">Nucleus</keyword>
<evidence type="ECO:0000256" key="3">
    <source>
        <dbReference type="ARBA" id="ARBA00022664"/>
    </source>
</evidence>
<protein>
    <submittedName>
        <fullName evidence="9">SPOSA6832_01780-mRNA-1:cds</fullName>
    </submittedName>
</protein>
<keyword evidence="10" id="KW-1185">Reference proteome</keyword>
<dbReference type="CDD" id="cd21372">
    <property type="entry name" value="cwf21_CWC21-like"/>
    <property type="match status" value="1"/>
</dbReference>
<sequence>MSYNGIGLSTPRGSGTSGHIQANRSHLRARQQFDKPADFKESFSHRAPDQAILDHERRRRVEAKCFELQVSLEDDGVEAEEVERQVGELRERLLAQSAGAKGTDREGAIKPSERHELAQAKELANEKLRTALGIKADHVEGLAFDKTAQAEIKRQKAEERERAREERAKIEAQLKVDREKALQAREAQRKKHEEDLARQRRKHEDELARDHREHEARMGEDRRRMDDELAARRRGAPPTAGARGGESTSLPYGDVPLPLEVAPPLSLVRLEVEVAEQEPLAAAQESEARQP</sequence>
<evidence type="ECO:0000256" key="6">
    <source>
        <dbReference type="ARBA" id="ARBA00023242"/>
    </source>
</evidence>
<dbReference type="GO" id="GO:0005681">
    <property type="term" value="C:spliceosomal complex"/>
    <property type="evidence" value="ECO:0007669"/>
    <property type="project" value="UniProtKB-KW"/>
</dbReference>
<evidence type="ECO:0000256" key="1">
    <source>
        <dbReference type="ARBA" id="ARBA00004123"/>
    </source>
</evidence>